<sequence>MQQNDLPTSLSRKWSFLLNCIEQISQLTTVELGSNRLTWLKEFTKQHTLHIPPDAQKDFFGVDVVGCPGSTHECVCLGLSYIIHCSSPVTIFHKKFFLRCLAMNELHELSRRSMLLLLHQLPTVTRVPFVSVTDFHPIMISKHQSSAFVVSRALSIADIKTKTCKYCGTQHLPRVQRELTCMLQHRFPLVGTRRKYSVEYVVFGG</sequence>
<keyword evidence="1" id="KW-1185">Reference proteome</keyword>
<proteinExistence type="predicted"/>
<dbReference type="WBParaSite" id="Hba_07189">
    <property type="protein sequence ID" value="Hba_07189"/>
    <property type="gene ID" value="Hba_07189"/>
</dbReference>
<name>A0A1I7WPW2_HETBA</name>
<dbReference type="AlphaFoldDB" id="A0A1I7WPW2"/>
<organism evidence="1 2">
    <name type="scientific">Heterorhabditis bacteriophora</name>
    <name type="common">Entomopathogenic nematode worm</name>
    <dbReference type="NCBI Taxonomy" id="37862"/>
    <lineage>
        <taxon>Eukaryota</taxon>
        <taxon>Metazoa</taxon>
        <taxon>Ecdysozoa</taxon>
        <taxon>Nematoda</taxon>
        <taxon>Chromadorea</taxon>
        <taxon>Rhabditida</taxon>
        <taxon>Rhabditina</taxon>
        <taxon>Rhabditomorpha</taxon>
        <taxon>Strongyloidea</taxon>
        <taxon>Heterorhabditidae</taxon>
        <taxon>Heterorhabditis</taxon>
    </lineage>
</organism>
<evidence type="ECO:0000313" key="1">
    <source>
        <dbReference type="Proteomes" id="UP000095283"/>
    </source>
</evidence>
<reference evidence="2" key="1">
    <citation type="submission" date="2016-11" db="UniProtKB">
        <authorList>
            <consortium name="WormBaseParasite"/>
        </authorList>
    </citation>
    <scope>IDENTIFICATION</scope>
</reference>
<accession>A0A1I7WPW2</accession>
<evidence type="ECO:0000313" key="2">
    <source>
        <dbReference type="WBParaSite" id="Hba_07189"/>
    </source>
</evidence>
<dbReference type="Proteomes" id="UP000095283">
    <property type="component" value="Unplaced"/>
</dbReference>
<protein>
    <submittedName>
        <fullName evidence="2">Leucine-rich repeat-containing protein 14</fullName>
    </submittedName>
</protein>